<proteinExistence type="predicted"/>
<dbReference type="SFLD" id="SFLDG01129">
    <property type="entry name" value="C1.5:_HAD__Beta-PGM__Phosphata"/>
    <property type="match status" value="1"/>
</dbReference>
<evidence type="ECO:0000313" key="3">
    <source>
        <dbReference type="Proteomes" id="UP001642409"/>
    </source>
</evidence>
<dbReference type="GO" id="GO:0016791">
    <property type="term" value="F:phosphatase activity"/>
    <property type="evidence" value="ECO:0007669"/>
    <property type="project" value="TreeGrafter"/>
</dbReference>
<dbReference type="InterPro" id="IPR023214">
    <property type="entry name" value="HAD_sf"/>
</dbReference>
<evidence type="ECO:0000313" key="1">
    <source>
        <dbReference type="EMBL" id="CAI9971388.1"/>
    </source>
</evidence>
<organism evidence="1">
    <name type="scientific">Hexamita inflata</name>
    <dbReference type="NCBI Taxonomy" id="28002"/>
    <lineage>
        <taxon>Eukaryota</taxon>
        <taxon>Metamonada</taxon>
        <taxon>Diplomonadida</taxon>
        <taxon>Hexamitidae</taxon>
        <taxon>Hexamitinae</taxon>
        <taxon>Hexamita</taxon>
    </lineage>
</organism>
<dbReference type="Gene3D" id="1.10.150.240">
    <property type="entry name" value="Putative phosphatase, domain 2"/>
    <property type="match status" value="1"/>
</dbReference>
<protein>
    <submittedName>
        <fullName evidence="1">Beta-phosphoglucomutase</fullName>
    </submittedName>
</protein>
<dbReference type="SUPFAM" id="SSF56784">
    <property type="entry name" value="HAD-like"/>
    <property type="match status" value="1"/>
</dbReference>
<reference evidence="2 3" key="2">
    <citation type="submission" date="2024-07" db="EMBL/GenBank/DDBJ databases">
        <authorList>
            <person name="Akdeniz Z."/>
        </authorList>
    </citation>
    <scope>NUCLEOTIDE SEQUENCE [LARGE SCALE GENOMIC DNA]</scope>
</reference>
<dbReference type="InterPro" id="IPR041492">
    <property type="entry name" value="HAD_2"/>
</dbReference>
<reference evidence="1" key="1">
    <citation type="submission" date="2023-06" db="EMBL/GenBank/DDBJ databases">
        <authorList>
            <person name="Kurt Z."/>
        </authorList>
    </citation>
    <scope>NUCLEOTIDE SEQUENCE</scope>
</reference>
<dbReference type="AlphaFoldDB" id="A0AA86RDZ9"/>
<dbReference type="Proteomes" id="UP001642409">
    <property type="component" value="Unassembled WGS sequence"/>
</dbReference>
<dbReference type="PANTHER" id="PTHR18901:SF38">
    <property type="entry name" value="PSEUDOURIDINE-5'-PHOSPHATASE"/>
    <property type="match status" value="1"/>
</dbReference>
<dbReference type="SFLD" id="SFLDS00003">
    <property type="entry name" value="Haloacid_Dehalogenase"/>
    <property type="match status" value="1"/>
</dbReference>
<gene>
    <name evidence="2" type="ORF">HINF_LOCUS14576</name>
    <name evidence="1" type="ORF">HINF_LOCUS59033</name>
</gene>
<accession>A0AA86RDZ9</accession>
<comment type="caution">
    <text evidence="1">The sequence shown here is derived from an EMBL/GenBank/DDBJ whole genome shotgun (WGS) entry which is preliminary data.</text>
</comment>
<dbReference type="InterPro" id="IPR023198">
    <property type="entry name" value="PGP-like_dom2"/>
</dbReference>
<dbReference type="InterPro" id="IPR036412">
    <property type="entry name" value="HAD-like_sf"/>
</dbReference>
<name>A0AA86RDZ9_9EUKA</name>
<sequence length="217" mass="24771">MKHSFFANKSCVIFDFDGTLADTLSENYTLDNEILSKFNKSLTWDEYHELGGLTYNDLYKEFVHKFQLNVDYTKLLEERQQIFFSKYVPNFKLFKNVIELITKLKNLGYKVGIASASSMDIFTVFLKNNPNFAKLIDQIVTCDELGISKPTPIVYAECIKRLGATVEQSVIFEDTYVGLIGAKQVGCPVCCFLSATDKEVEKRNLADITILEYSELL</sequence>
<keyword evidence="3" id="KW-1185">Reference proteome</keyword>
<dbReference type="Gene3D" id="3.40.50.1000">
    <property type="entry name" value="HAD superfamily/HAD-like"/>
    <property type="match status" value="1"/>
</dbReference>
<dbReference type="PANTHER" id="PTHR18901">
    <property type="entry name" value="2-DEOXYGLUCOSE-6-PHOSPHATE PHOSPHATASE 2"/>
    <property type="match status" value="1"/>
</dbReference>
<dbReference type="Pfam" id="PF13419">
    <property type="entry name" value="HAD_2"/>
    <property type="match status" value="1"/>
</dbReference>
<dbReference type="InterPro" id="IPR006439">
    <property type="entry name" value="HAD-SF_hydro_IA"/>
</dbReference>
<dbReference type="NCBIfam" id="TIGR01509">
    <property type="entry name" value="HAD-SF-IA-v3"/>
    <property type="match status" value="1"/>
</dbReference>
<dbReference type="EMBL" id="CAXDID020000034">
    <property type="protein sequence ID" value="CAL5996124.1"/>
    <property type="molecule type" value="Genomic_DNA"/>
</dbReference>
<dbReference type="EMBL" id="CATOUU010001090">
    <property type="protein sequence ID" value="CAI9971388.1"/>
    <property type="molecule type" value="Genomic_DNA"/>
</dbReference>
<evidence type="ECO:0000313" key="2">
    <source>
        <dbReference type="EMBL" id="CAL5996124.1"/>
    </source>
</evidence>